<dbReference type="InterPro" id="IPR011128">
    <property type="entry name" value="G3P_DH_NAD-dep_N"/>
</dbReference>
<sequence length="108" mass="11606">MNLYRPCCVVRAAVLSAGSWRTAAAKVLADAGSDVVVHARRGEVADAINTRHRNPAYWPDSELPAALRATTDPALALDGAEYLVLSIPAQTLRGNLAAWARRTAARKR</sequence>
<evidence type="ECO:0000259" key="1">
    <source>
        <dbReference type="Pfam" id="PF01210"/>
    </source>
</evidence>
<dbReference type="Gene3D" id="3.40.50.720">
    <property type="entry name" value="NAD(P)-binding Rossmann-like Domain"/>
    <property type="match status" value="1"/>
</dbReference>
<proteinExistence type="predicted"/>
<dbReference type="PRINTS" id="PR00077">
    <property type="entry name" value="GPDHDRGNASE"/>
</dbReference>
<dbReference type="InterPro" id="IPR006168">
    <property type="entry name" value="G3P_DH_NAD-dep"/>
</dbReference>
<dbReference type="Proteomes" id="UP001501563">
    <property type="component" value="Unassembled WGS sequence"/>
</dbReference>
<keyword evidence="3" id="KW-1185">Reference proteome</keyword>
<protein>
    <recommendedName>
        <fullName evidence="1">Glycerol-3-phosphate dehydrogenase NAD-dependent N-terminal domain-containing protein</fullName>
    </recommendedName>
</protein>
<dbReference type="PANTHER" id="PTHR11728">
    <property type="entry name" value="GLYCEROL-3-PHOSPHATE DEHYDROGENASE"/>
    <property type="match status" value="1"/>
</dbReference>
<gene>
    <name evidence="2" type="ORF">GCM10022207_91550</name>
</gene>
<feature type="domain" description="Glycerol-3-phosphate dehydrogenase NAD-dependent N-terminal" evidence="1">
    <location>
        <begin position="13"/>
        <end position="104"/>
    </location>
</feature>
<organism evidence="2 3">
    <name type="scientific">Streptomyces lannensis</name>
    <dbReference type="NCBI Taxonomy" id="766498"/>
    <lineage>
        <taxon>Bacteria</taxon>
        <taxon>Bacillati</taxon>
        <taxon>Actinomycetota</taxon>
        <taxon>Actinomycetes</taxon>
        <taxon>Kitasatosporales</taxon>
        <taxon>Streptomycetaceae</taxon>
        <taxon>Streptomyces</taxon>
    </lineage>
</organism>
<dbReference type="SUPFAM" id="SSF51735">
    <property type="entry name" value="NAD(P)-binding Rossmann-fold domains"/>
    <property type="match status" value="1"/>
</dbReference>
<dbReference type="InterPro" id="IPR036291">
    <property type="entry name" value="NAD(P)-bd_dom_sf"/>
</dbReference>
<comment type="caution">
    <text evidence="2">The sequence shown here is derived from an EMBL/GenBank/DDBJ whole genome shotgun (WGS) entry which is preliminary data.</text>
</comment>
<accession>A0ABP7LUP3</accession>
<dbReference type="Pfam" id="PF01210">
    <property type="entry name" value="NAD_Gly3P_dh_N"/>
    <property type="match status" value="1"/>
</dbReference>
<evidence type="ECO:0000313" key="3">
    <source>
        <dbReference type="Proteomes" id="UP001501563"/>
    </source>
</evidence>
<reference evidence="3" key="1">
    <citation type="journal article" date="2019" name="Int. J. Syst. Evol. Microbiol.">
        <title>The Global Catalogue of Microorganisms (GCM) 10K type strain sequencing project: providing services to taxonomists for standard genome sequencing and annotation.</title>
        <authorList>
            <consortium name="The Broad Institute Genomics Platform"/>
            <consortium name="The Broad Institute Genome Sequencing Center for Infectious Disease"/>
            <person name="Wu L."/>
            <person name="Ma J."/>
        </authorList>
    </citation>
    <scope>NUCLEOTIDE SEQUENCE [LARGE SCALE GENOMIC DNA]</scope>
    <source>
        <strain evidence="3">JCM 16578</strain>
    </source>
</reference>
<evidence type="ECO:0000313" key="2">
    <source>
        <dbReference type="EMBL" id="GAA3907721.1"/>
    </source>
</evidence>
<name>A0ABP7LUP3_9ACTN</name>
<dbReference type="EMBL" id="BAAAZA010000071">
    <property type="protein sequence ID" value="GAA3907721.1"/>
    <property type="molecule type" value="Genomic_DNA"/>
</dbReference>
<dbReference type="PANTHER" id="PTHR11728:SF1">
    <property type="entry name" value="GLYCEROL-3-PHOSPHATE DEHYDROGENASE [NAD(+)] 2, CHLOROPLASTIC"/>
    <property type="match status" value="1"/>
</dbReference>